<evidence type="ECO:0000313" key="2">
    <source>
        <dbReference type="EMBL" id="MEL0660807.1"/>
    </source>
</evidence>
<dbReference type="EMBL" id="JBAKBA010000059">
    <property type="protein sequence ID" value="MEL0660807.1"/>
    <property type="molecule type" value="Genomic_DNA"/>
</dbReference>
<feature type="transmembrane region" description="Helical" evidence="1">
    <location>
        <begin position="91"/>
        <end position="110"/>
    </location>
</feature>
<protein>
    <submittedName>
        <fullName evidence="2">Uncharacterized protein</fullName>
    </submittedName>
</protein>
<accession>A0ABU9HFX9</accession>
<dbReference type="RefSeq" id="WP_341629191.1">
    <property type="nucleotide sequence ID" value="NZ_JBAKBA010000059.1"/>
</dbReference>
<keyword evidence="1" id="KW-1133">Transmembrane helix</keyword>
<evidence type="ECO:0000313" key="3">
    <source>
        <dbReference type="Proteomes" id="UP001366060"/>
    </source>
</evidence>
<feature type="transmembrane region" description="Helical" evidence="1">
    <location>
        <begin position="58"/>
        <end position="79"/>
    </location>
</feature>
<comment type="caution">
    <text evidence="2">The sequence shown here is derived from an EMBL/GenBank/DDBJ whole genome shotgun (WGS) entry which is preliminary data.</text>
</comment>
<organism evidence="2 3">
    <name type="scientific">Psychromonas arctica</name>
    <dbReference type="NCBI Taxonomy" id="168275"/>
    <lineage>
        <taxon>Bacteria</taxon>
        <taxon>Pseudomonadati</taxon>
        <taxon>Pseudomonadota</taxon>
        <taxon>Gammaproteobacteria</taxon>
        <taxon>Alteromonadales</taxon>
        <taxon>Psychromonadaceae</taxon>
        <taxon>Psychromonas</taxon>
    </lineage>
</organism>
<feature type="transmembrane region" description="Helical" evidence="1">
    <location>
        <begin position="23"/>
        <end position="46"/>
    </location>
</feature>
<evidence type="ECO:0000256" key="1">
    <source>
        <dbReference type="SAM" id="Phobius"/>
    </source>
</evidence>
<proteinExistence type="predicted"/>
<keyword evidence="1" id="KW-0472">Membrane</keyword>
<name>A0ABU9HFX9_9GAMM</name>
<gene>
    <name evidence="2" type="ORF">V6255_16865</name>
</gene>
<feature type="transmembrane region" description="Helical" evidence="1">
    <location>
        <begin position="122"/>
        <end position="145"/>
    </location>
</feature>
<reference evidence="2 3" key="1">
    <citation type="submission" date="2024-02" db="EMBL/GenBank/DDBJ databases">
        <title>Bacteria isolated from the canopy kelp, Nereocystis luetkeana.</title>
        <authorList>
            <person name="Pfister C.A."/>
            <person name="Younker I.T."/>
            <person name="Light S.H."/>
        </authorList>
    </citation>
    <scope>NUCLEOTIDE SEQUENCE [LARGE SCALE GENOMIC DNA]</scope>
    <source>
        <strain evidence="2 3">TI.2.07</strain>
    </source>
</reference>
<sequence length="153" mass="16675">MQSKDTQNKGTENKDMSLTKVQIVIKVILLVLLSIGLYGALSVSYLTVTGIAPCPSVAKLPACFIVTIGYFLMLVATFFHNKLNNKLNAKWLFIVGWSPVVLLALVGSLLELSQGDICPKSSMGIALCYVSLSFAIMVAALFWLLNKMSPFIK</sequence>
<keyword evidence="3" id="KW-1185">Reference proteome</keyword>
<keyword evidence="1" id="KW-0812">Transmembrane</keyword>
<dbReference type="Proteomes" id="UP001366060">
    <property type="component" value="Unassembled WGS sequence"/>
</dbReference>